<dbReference type="Proteomes" id="UP000830542">
    <property type="component" value="Plasmid unnamed4"/>
</dbReference>
<organism evidence="1 4">
    <name type="scientific">Halococcus dombrowskii</name>
    <dbReference type="NCBI Taxonomy" id="179637"/>
    <lineage>
        <taxon>Archaea</taxon>
        <taxon>Methanobacteriati</taxon>
        <taxon>Methanobacteriota</taxon>
        <taxon>Stenosarchaea group</taxon>
        <taxon>Halobacteria</taxon>
        <taxon>Halobacteriales</taxon>
        <taxon>Halococcaceae</taxon>
        <taxon>Halococcus</taxon>
    </lineage>
</organism>
<protein>
    <submittedName>
        <fullName evidence="1">Uncharacterized protein</fullName>
    </submittedName>
</protein>
<reference evidence="1" key="3">
    <citation type="submission" date="2023-12" db="EMBL/GenBank/DDBJ databases">
        <authorList>
            <person name="Sun Q."/>
            <person name="Inoue M."/>
        </authorList>
    </citation>
    <scope>NUCLEOTIDE SEQUENCE</scope>
    <source>
        <strain evidence="1">JCM 12289</strain>
    </source>
</reference>
<dbReference type="GeneID" id="71763979"/>
<gene>
    <name evidence="1" type="ORF">GCM10008985_33720</name>
    <name evidence="2" type="ORF">MUK72_18985</name>
</gene>
<sequence>MTRSPSDHSLADLADLVAEQFSDYRHSEEFNELSLVIDNSDRERSTLIDHIDREQAAELADRVEAFLRDHGAHTQRERDDDSDIRVLATFE</sequence>
<dbReference type="AlphaFoldDB" id="A0AAV3SL34"/>
<geneLocation type="plasmid" evidence="2 3">
    <name>unnamed4</name>
</geneLocation>
<evidence type="ECO:0000313" key="1">
    <source>
        <dbReference type="EMBL" id="GAA0474419.1"/>
    </source>
</evidence>
<dbReference type="EMBL" id="BAAADN010000073">
    <property type="protein sequence ID" value="GAA0474419.1"/>
    <property type="molecule type" value="Genomic_DNA"/>
</dbReference>
<evidence type="ECO:0000313" key="3">
    <source>
        <dbReference type="Proteomes" id="UP000830542"/>
    </source>
</evidence>
<evidence type="ECO:0000313" key="4">
    <source>
        <dbReference type="Proteomes" id="UP001500962"/>
    </source>
</evidence>
<name>A0AAV3SL34_HALDO</name>
<dbReference type="RefSeq" id="WP_244706712.1">
    <property type="nucleotide sequence ID" value="NZ_BAAADN010000073.1"/>
</dbReference>
<reference evidence="2" key="2">
    <citation type="submission" date="2022-04" db="EMBL/GenBank/DDBJ databases">
        <title>Sequencing and genomic assembly of Halococcus dombrowskii.</title>
        <authorList>
            <person name="Lim S.W."/>
            <person name="MacLea K.S."/>
        </authorList>
    </citation>
    <scope>NUCLEOTIDE SEQUENCE</scope>
    <source>
        <strain evidence="2">H4</strain>
        <plasmid evidence="2">unnamed4</plasmid>
    </source>
</reference>
<accession>A0AAV3SL34</accession>
<proteinExistence type="predicted"/>
<dbReference type="KEGG" id="hdo:MUK72_18985"/>
<keyword evidence="2" id="KW-0614">Plasmid</keyword>
<dbReference type="EMBL" id="CP095009">
    <property type="protein sequence ID" value="UOO97243.1"/>
    <property type="molecule type" value="Genomic_DNA"/>
</dbReference>
<evidence type="ECO:0000313" key="2">
    <source>
        <dbReference type="EMBL" id="UOO97243.1"/>
    </source>
</evidence>
<dbReference type="Proteomes" id="UP001500962">
    <property type="component" value="Unassembled WGS sequence"/>
</dbReference>
<keyword evidence="3" id="KW-1185">Reference proteome</keyword>
<reference evidence="1" key="1">
    <citation type="journal article" date="2014" name="Int. J. Syst. Evol. Microbiol.">
        <title>Complete genome sequence of Corynebacterium casei LMG S-19264T (=DSM 44701T), isolated from a smear-ripened cheese.</title>
        <authorList>
            <consortium name="US DOE Joint Genome Institute (JGI-PGF)"/>
            <person name="Walter F."/>
            <person name="Albersmeier A."/>
            <person name="Kalinowski J."/>
            <person name="Ruckert C."/>
        </authorList>
    </citation>
    <scope>NUCLEOTIDE SEQUENCE</scope>
    <source>
        <strain evidence="1">JCM 12289</strain>
    </source>
</reference>